<feature type="transmembrane region" description="Helical" evidence="3">
    <location>
        <begin position="95"/>
        <end position="115"/>
    </location>
</feature>
<accession>U1G7L8</accession>
<gene>
    <name evidence="4" type="ORF">EPUS_04045</name>
</gene>
<evidence type="ECO:0000256" key="1">
    <source>
        <dbReference type="ARBA" id="ARBA00004141"/>
    </source>
</evidence>
<dbReference type="SUPFAM" id="SSF103473">
    <property type="entry name" value="MFS general substrate transporter"/>
    <property type="match status" value="1"/>
</dbReference>
<feature type="transmembrane region" description="Helical" evidence="3">
    <location>
        <begin position="184"/>
        <end position="205"/>
    </location>
</feature>
<dbReference type="GO" id="GO:0016020">
    <property type="term" value="C:membrane"/>
    <property type="evidence" value="ECO:0007669"/>
    <property type="project" value="UniProtKB-SubCell"/>
</dbReference>
<feature type="transmembrane region" description="Helical" evidence="3">
    <location>
        <begin position="384"/>
        <end position="404"/>
    </location>
</feature>
<keyword evidence="5" id="KW-1185">Reference proteome</keyword>
<evidence type="ECO:0000256" key="2">
    <source>
        <dbReference type="ARBA" id="ARBA00006727"/>
    </source>
</evidence>
<feature type="transmembrane region" description="Helical" evidence="3">
    <location>
        <begin position="318"/>
        <end position="340"/>
    </location>
</feature>
<dbReference type="EMBL" id="KE720951">
    <property type="protein sequence ID" value="ERF73422.1"/>
    <property type="molecule type" value="Genomic_DNA"/>
</dbReference>
<dbReference type="InterPro" id="IPR036259">
    <property type="entry name" value="MFS_trans_sf"/>
</dbReference>
<feature type="transmembrane region" description="Helical" evidence="3">
    <location>
        <begin position="21"/>
        <end position="46"/>
    </location>
</feature>
<evidence type="ECO:0000313" key="4">
    <source>
        <dbReference type="EMBL" id="ERF73422.1"/>
    </source>
</evidence>
<dbReference type="HOGENOM" id="CLU_001265_1_2_1"/>
<sequence length="423" mass="46530">MARRMQTLEHRLQDNSNEPDGGYGWVCVAACFTINAFTWGVVSSYGVYLAHYLSNETFTEARPIDFAFIGGLNFAVAMLAAPVVTALVRRYEIHLPMSLGILMFGIAYASASFSWRIWQLYLSQGVLVGLGVGFLYIPSIAILSQWFSTKRSLANGISAAGSGIGGLIFSLSTGATIENLGLAWSLRLVGVMAVTVNTLATIFIRSRNRVVQPASIPFDVVLLRRYEVFLLLTWAFISMFGYIVLLFSLSDYAISIGLSRDQAVQITAYLNLGTAVGRPVIGTISDRYGRIEIAGLLTLLCGLCCFVLWLPFQSFAVTVVFAIISGAILGVFWVTIGPLCVEVAGLEELPSLLSLAWLTTVLPTAFSETIALQLRRPGMKREYLYPQIFSGLSYILASFCLWELRRHRKSLSRTDAARNQSTR</sequence>
<keyword evidence="3" id="KW-0812">Transmembrane</keyword>
<name>U1G7L8_ENDPU</name>
<dbReference type="PANTHER" id="PTHR11360">
    <property type="entry name" value="MONOCARBOXYLATE TRANSPORTER"/>
    <property type="match status" value="1"/>
</dbReference>
<evidence type="ECO:0008006" key="6">
    <source>
        <dbReference type="Google" id="ProtNLM"/>
    </source>
</evidence>
<comment type="subcellular location">
    <subcellularLocation>
        <location evidence="1">Membrane</location>
        <topology evidence="1">Multi-pass membrane protein</topology>
    </subcellularLocation>
</comment>
<keyword evidence="3" id="KW-0472">Membrane</keyword>
<feature type="transmembrane region" description="Helical" evidence="3">
    <location>
        <begin position="293"/>
        <end position="312"/>
    </location>
</feature>
<dbReference type="Proteomes" id="UP000019373">
    <property type="component" value="Unassembled WGS sequence"/>
</dbReference>
<protein>
    <recommendedName>
        <fullName evidence="6">Major facilitator superfamily (MFS) profile domain-containing protein</fullName>
    </recommendedName>
</protein>
<dbReference type="eggNOG" id="KOG2504">
    <property type="taxonomic scope" value="Eukaryota"/>
</dbReference>
<evidence type="ECO:0000256" key="3">
    <source>
        <dbReference type="SAM" id="Phobius"/>
    </source>
</evidence>
<dbReference type="OMA" id="TINCFTW"/>
<feature type="transmembrane region" description="Helical" evidence="3">
    <location>
        <begin position="66"/>
        <end position="88"/>
    </location>
</feature>
<organism evidence="4 5">
    <name type="scientific">Endocarpon pusillum (strain Z07020 / HMAS-L-300199)</name>
    <name type="common">Lichen-forming fungus</name>
    <dbReference type="NCBI Taxonomy" id="1263415"/>
    <lineage>
        <taxon>Eukaryota</taxon>
        <taxon>Fungi</taxon>
        <taxon>Dikarya</taxon>
        <taxon>Ascomycota</taxon>
        <taxon>Pezizomycotina</taxon>
        <taxon>Eurotiomycetes</taxon>
        <taxon>Chaetothyriomycetidae</taxon>
        <taxon>Verrucariales</taxon>
        <taxon>Verrucariaceae</taxon>
        <taxon>Endocarpon</taxon>
    </lineage>
</organism>
<dbReference type="InterPro" id="IPR050327">
    <property type="entry name" value="Proton-linked_MCT"/>
</dbReference>
<dbReference type="RefSeq" id="XP_007800850.1">
    <property type="nucleotide sequence ID" value="XM_007802659.1"/>
</dbReference>
<dbReference type="GeneID" id="19239079"/>
<dbReference type="Gene3D" id="1.20.1250.20">
    <property type="entry name" value="MFS general substrate transporter like domains"/>
    <property type="match status" value="2"/>
</dbReference>
<keyword evidence="3" id="KW-1133">Transmembrane helix</keyword>
<dbReference type="Pfam" id="PF07690">
    <property type="entry name" value="MFS_1"/>
    <property type="match status" value="1"/>
</dbReference>
<reference evidence="5" key="1">
    <citation type="journal article" date="2014" name="BMC Genomics">
        <title>Genome characteristics reveal the impact of lichenization on lichen-forming fungus Endocarpon pusillum Hedwig (Verrucariales, Ascomycota).</title>
        <authorList>
            <person name="Wang Y.-Y."/>
            <person name="Liu B."/>
            <person name="Zhang X.-Y."/>
            <person name="Zhou Q.-M."/>
            <person name="Zhang T."/>
            <person name="Li H."/>
            <person name="Yu Y.-F."/>
            <person name="Zhang X.-L."/>
            <person name="Hao X.-Y."/>
            <person name="Wang M."/>
            <person name="Wang L."/>
            <person name="Wei J.-C."/>
        </authorList>
    </citation>
    <scope>NUCLEOTIDE SEQUENCE [LARGE SCALE GENOMIC DNA]</scope>
    <source>
        <strain evidence="5">Z07020 / HMAS-L-300199</strain>
    </source>
</reference>
<comment type="similarity">
    <text evidence="2">Belongs to the major facilitator superfamily. Monocarboxylate porter (TC 2.A.1.13) family.</text>
</comment>
<proteinExistence type="inferred from homology"/>
<dbReference type="OrthoDB" id="6499973at2759"/>
<feature type="transmembrane region" description="Helical" evidence="3">
    <location>
        <begin position="121"/>
        <end position="141"/>
    </location>
</feature>
<dbReference type="GO" id="GO:0022857">
    <property type="term" value="F:transmembrane transporter activity"/>
    <property type="evidence" value="ECO:0007669"/>
    <property type="project" value="InterPro"/>
</dbReference>
<dbReference type="InterPro" id="IPR011701">
    <property type="entry name" value="MFS"/>
</dbReference>
<feature type="transmembrane region" description="Helical" evidence="3">
    <location>
        <begin position="226"/>
        <end position="250"/>
    </location>
</feature>
<evidence type="ECO:0000313" key="5">
    <source>
        <dbReference type="Proteomes" id="UP000019373"/>
    </source>
</evidence>
<feature type="transmembrane region" description="Helical" evidence="3">
    <location>
        <begin position="153"/>
        <end position="172"/>
    </location>
</feature>
<dbReference type="PANTHER" id="PTHR11360:SF315">
    <property type="entry name" value="TRANSPORTER MCH2-RELATED"/>
    <property type="match status" value="1"/>
</dbReference>
<dbReference type="AlphaFoldDB" id="U1G7L8"/>